<dbReference type="AlphaFoldDB" id="A0A5R8KJR1"/>
<dbReference type="InterPro" id="IPR002579">
    <property type="entry name" value="Met_Sox_Rdtase_MsrB_dom"/>
</dbReference>
<comment type="catalytic activity">
    <reaction evidence="3">
        <text>L-methionyl-[protein] + [thioredoxin]-disulfide + H2O = L-methionyl-(R)-S-oxide-[protein] + [thioredoxin]-dithiol</text>
        <dbReference type="Rhea" id="RHEA:24164"/>
        <dbReference type="Rhea" id="RHEA-COMP:10698"/>
        <dbReference type="Rhea" id="RHEA-COMP:10700"/>
        <dbReference type="Rhea" id="RHEA-COMP:12313"/>
        <dbReference type="Rhea" id="RHEA-COMP:12314"/>
        <dbReference type="ChEBI" id="CHEBI:15377"/>
        <dbReference type="ChEBI" id="CHEBI:16044"/>
        <dbReference type="ChEBI" id="CHEBI:29950"/>
        <dbReference type="ChEBI" id="CHEBI:45764"/>
        <dbReference type="ChEBI" id="CHEBI:50058"/>
        <dbReference type="EC" id="1.8.4.12"/>
    </reaction>
</comment>
<protein>
    <recommendedName>
        <fullName evidence="1">peptide-methionine (R)-S-oxide reductase</fullName>
        <ecNumber evidence="1">1.8.4.12</ecNumber>
    </recommendedName>
</protein>
<dbReference type="EC" id="1.8.4.12" evidence="1"/>
<dbReference type="SUPFAM" id="SSF51316">
    <property type="entry name" value="Mss4-like"/>
    <property type="match status" value="1"/>
</dbReference>
<sequence length="226" mass="24666">MMSMRSVFRFPLCHCCVAAMLATSIGLHAEENSSKSAPETNTPSKTVNTDPASAQATAEGKKAKPLPTDEELKKTLTPLQYAVTRENGTERPFTELYDTWKKEGDGIYVDLISGAPLFSSKDKFDAKCGWPAFSKPITDNEIKELKDVSHGMTRVEVRSESGDAHLGHVFDDGPKELGGLRYCINAAAMRFVPKEKMKEAGYGNLLVKIFGDENPSDTTAAKAEAK</sequence>
<accession>A0A5R8KJR1</accession>
<evidence type="ECO:0000256" key="4">
    <source>
        <dbReference type="SAM" id="MobiDB-lite"/>
    </source>
</evidence>
<dbReference type="NCBIfam" id="TIGR00357">
    <property type="entry name" value="peptide-methionine (R)-S-oxide reductase MsrB"/>
    <property type="match status" value="1"/>
</dbReference>
<dbReference type="GO" id="GO:0005737">
    <property type="term" value="C:cytoplasm"/>
    <property type="evidence" value="ECO:0007669"/>
    <property type="project" value="TreeGrafter"/>
</dbReference>
<comment type="caution">
    <text evidence="7">The sequence shown here is derived from an EMBL/GenBank/DDBJ whole genome shotgun (WGS) entry which is preliminary data.</text>
</comment>
<dbReference type="GO" id="GO:0030091">
    <property type="term" value="P:protein repair"/>
    <property type="evidence" value="ECO:0007669"/>
    <property type="project" value="InterPro"/>
</dbReference>
<dbReference type="Gene3D" id="2.170.150.20">
    <property type="entry name" value="Peptide methionine sulfoxide reductase"/>
    <property type="match status" value="1"/>
</dbReference>
<dbReference type="PANTHER" id="PTHR10173:SF59">
    <property type="entry name" value="PEPTIDE METHIONINE SULFOXIDE REDUCTASE MSRA_MSRB"/>
    <property type="match status" value="1"/>
</dbReference>
<dbReference type="OrthoDB" id="4174719at2"/>
<dbReference type="InterPro" id="IPR028427">
    <property type="entry name" value="Met_Sox_Rdtase_MsrB"/>
</dbReference>
<keyword evidence="5" id="KW-0732">Signal</keyword>
<evidence type="ECO:0000256" key="1">
    <source>
        <dbReference type="ARBA" id="ARBA00012499"/>
    </source>
</evidence>
<gene>
    <name evidence="7" type="primary">msrB</name>
    <name evidence="7" type="ORF">FEM03_02120</name>
</gene>
<reference evidence="7 8" key="1">
    <citation type="submission" date="2019-05" db="EMBL/GenBank/DDBJ databases">
        <title>Verrucobacter flavum gen. nov., sp. nov. a new member of the family Verrucomicrobiaceae.</title>
        <authorList>
            <person name="Szuroczki S."/>
            <person name="Abbaszade G."/>
            <person name="Szabo A."/>
            <person name="Felfoldi T."/>
            <person name="Schumann P."/>
            <person name="Boka K."/>
            <person name="Keki Z."/>
            <person name="Toumi M."/>
            <person name="Toth E."/>
        </authorList>
    </citation>
    <scope>NUCLEOTIDE SEQUENCE [LARGE SCALE GENOMIC DNA]</scope>
    <source>
        <strain evidence="7 8">MG-N-17</strain>
    </source>
</reference>
<feature type="domain" description="MsrB" evidence="6">
    <location>
        <begin position="69"/>
        <end position="194"/>
    </location>
</feature>
<dbReference type="PANTHER" id="PTHR10173">
    <property type="entry name" value="METHIONINE SULFOXIDE REDUCTASE"/>
    <property type="match status" value="1"/>
</dbReference>
<evidence type="ECO:0000259" key="6">
    <source>
        <dbReference type="PROSITE" id="PS51790"/>
    </source>
</evidence>
<keyword evidence="2 7" id="KW-0560">Oxidoreductase</keyword>
<dbReference type="GO" id="GO:0006979">
    <property type="term" value="P:response to oxidative stress"/>
    <property type="evidence" value="ECO:0007669"/>
    <property type="project" value="InterPro"/>
</dbReference>
<name>A0A5R8KJR1_9BACT</name>
<dbReference type="InterPro" id="IPR011057">
    <property type="entry name" value="Mss4-like_sf"/>
</dbReference>
<feature type="region of interest" description="Disordered" evidence="4">
    <location>
        <begin position="31"/>
        <end position="71"/>
    </location>
</feature>
<evidence type="ECO:0000256" key="3">
    <source>
        <dbReference type="ARBA" id="ARBA00048488"/>
    </source>
</evidence>
<dbReference type="EMBL" id="VAUV01000002">
    <property type="protein sequence ID" value="TLD72175.1"/>
    <property type="molecule type" value="Genomic_DNA"/>
</dbReference>
<keyword evidence="8" id="KW-1185">Reference proteome</keyword>
<evidence type="ECO:0000256" key="5">
    <source>
        <dbReference type="SAM" id="SignalP"/>
    </source>
</evidence>
<evidence type="ECO:0000313" key="7">
    <source>
        <dbReference type="EMBL" id="TLD72175.1"/>
    </source>
</evidence>
<feature type="compositionally biased region" description="Polar residues" evidence="4">
    <location>
        <begin position="34"/>
        <end position="56"/>
    </location>
</feature>
<dbReference type="FunFam" id="2.170.150.20:FF:000003">
    <property type="entry name" value="Peptide methionine sulfoxide reductase MsrB"/>
    <property type="match status" value="1"/>
</dbReference>
<evidence type="ECO:0000313" key="8">
    <source>
        <dbReference type="Proteomes" id="UP000306196"/>
    </source>
</evidence>
<feature type="chain" id="PRO_5024309380" description="peptide-methionine (R)-S-oxide reductase" evidence="5">
    <location>
        <begin position="30"/>
        <end position="226"/>
    </location>
</feature>
<dbReference type="Pfam" id="PF01641">
    <property type="entry name" value="SelR"/>
    <property type="match status" value="1"/>
</dbReference>
<organism evidence="7 8">
    <name type="scientific">Phragmitibacter flavus</name>
    <dbReference type="NCBI Taxonomy" id="2576071"/>
    <lineage>
        <taxon>Bacteria</taxon>
        <taxon>Pseudomonadati</taxon>
        <taxon>Verrucomicrobiota</taxon>
        <taxon>Verrucomicrobiia</taxon>
        <taxon>Verrucomicrobiales</taxon>
        <taxon>Verrucomicrobiaceae</taxon>
        <taxon>Phragmitibacter</taxon>
    </lineage>
</organism>
<feature type="signal peptide" evidence="5">
    <location>
        <begin position="1"/>
        <end position="29"/>
    </location>
</feature>
<evidence type="ECO:0000256" key="2">
    <source>
        <dbReference type="ARBA" id="ARBA00023002"/>
    </source>
</evidence>
<dbReference type="Proteomes" id="UP000306196">
    <property type="component" value="Unassembled WGS sequence"/>
</dbReference>
<proteinExistence type="predicted"/>
<dbReference type="GO" id="GO:0033743">
    <property type="term" value="F:peptide-methionine (R)-S-oxide reductase activity"/>
    <property type="evidence" value="ECO:0007669"/>
    <property type="project" value="UniProtKB-EC"/>
</dbReference>
<dbReference type="PROSITE" id="PS51790">
    <property type="entry name" value="MSRB"/>
    <property type="match status" value="1"/>
</dbReference>